<keyword evidence="2" id="KW-1185">Reference proteome</keyword>
<protein>
    <submittedName>
        <fullName evidence="1">27210_t:CDS:1</fullName>
    </submittedName>
</protein>
<accession>A0ACA9SIU8</accession>
<dbReference type="Proteomes" id="UP000789920">
    <property type="component" value="Unassembled WGS sequence"/>
</dbReference>
<organism evidence="1 2">
    <name type="scientific">Racocetra persica</name>
    <dbReference type="NCBI Taxonomy" id="160502"/>
    <lineage>
        <taxon>Eukaryota</taxon>
        <taxon>Fungi</taxon>
        <taxon>Fungi incertae sedis</taxon>
        <taxon>Mucoromycota</taxon>
        <taxon>Glomeromycotina</taxon>
        <taxon>Glomeromycetes</taxon>
        <taxon>Diversisporales</taxon>
        <taxon>Gigasporaceae</taxon>
        <taxon>Racocetra</taxon>
    </lineage>
</organism>
<reference evidence="1" key="1">
    <citation type="submission" date="2021-06" db="EMBL/GenBank/DDBJ databases">
        <authorList>
            <person name="Kallberg Y."/>
            <person name="Tangrot J."/>
            <person name="Rosling A."/>
        </authorList>
    </citation>
    <scope>NUCLEOTIDE SEQUENCE</scope>
    <source>
        <strain evidence="1">MA461A</strain>
    </source>
</reference>
<gene>
    <name evidence="1" type="ORF">RPERSI_LOCUS31088</name>
</gene>
<dbReference type="EMBL" id="CAJVQC010123897">
    <property type="protein sequence ID" value="CAG8839537.1"/>
    <property type="molecule type" value="Genomic_DNA"/>
</dbReference>
<feature type="non-terminal residue" evidence="1">
    <location>
        <position position="1"/>
    </location>
</feature>
<comment type="caution">
    <text evidence="1">The sequence shown here is derived from an EMBL/GenBank/DDBJ whole genome shotgun (WGS) entry which is preliminary data.</text>
</comment>
<evidence type="ECO:0000313" key="1">
    <source>
        <dbReference type="EMBL" id="CAG8839537.1"/>
    </source>
</evidence>
<proteinExistence type="predicted"/>
<name>A0ACA9SIU8_9GLOM</name>
<feature type="non-terminal residue" evidence="1">
    <location>
        <position position="70"/>
    </location>
</feature>
<evidence type="ECO:0000313" key="2">
    <source>
        <dbReference type="Proteomes" id="UP000789920"/>
    </source>
</evidence>
<sequence length="70" mass="7723">TLLNVLCVALRLSLWWLYGDLCGGFTPVFIVAPTAVFVVQLYSCDSTVWFAIFVIEASIIIEIIGVDVEV</sequence>